<sequence length="192" mass="19344">MTSIAASTTLRASALPKGIAIDIALVSAFALLNAGAAQISIPLPFTPVPLTLQTFAVLLTGSVLGTGRGLASLALYVAIGSLGAPWFAGGSSGFGGVTFGYVLGFLLAGAIVGRLAERGATHSISRTILSFTAGTFAIYAVGVPWLMANTGMNISQALNAGLTPFLLGDLVKAAAAGVLLPGLWKLIQRKDS</sequence>
<proteinExistence type="predicted"/>
<feature type="transmembrane region" description="Helical" evidence="1">
    <location>
        <begin position="47"/>
        <end position="65"/>
    </location>
</feature>
<protein>
    <submittedName>
        <fullName evidence="2">Unannotated protein</fullName>
    </submittedName>
</protein>
<evidence type="ECO:0000313" key="2">
    <source>
        <dbReference type="EMBL" id="CAB5046685.1"/>
    </source>
</evidence>
<gene>
    <name evidence="2" type="ORF">UFOPK4295_00424</name>
</gene>
<keyword evidence="1" id="KW-0472">Membrane</keyword>
<name>A0A6J7SZF8_9ZZZZ</name>
<dbReference type="PANTHER" id="PTHR34295">
    <property type="entry name" value="BIOTIN TRANSPORTER BIOY"/>
    <property type="match status" value="1"/>
</dbReference>
<dbReference type="GO" id="GO:0015225">
    <property type="term" value="F:biotin transmembrane transporter activity"/>
    <property type="evidence" value="ECO:0007669"/>
    <property type="project" value="InterPro"/>
</dbReference>
<dbReference type="AlphaFoldDB" id="A0A6J7SZF8"/>
<dbReference type="Pfam" id="PF02632">
    <property type="entry name" value="BioY"/>
    <property type="match status" value="1"/>
</dbReference>
<dbReference type="Gene3D" id="1.10.1760.20">
    <property type="match status" value="1"/>
</dbReference>
<dbReference type="GO" id="GO:0005886">
    <property type="term" value="C:plasma membrane"/>
    <property type="evidence" value="ECO:0007669"/>
    <property type="project" value="InterPro"/>
</dbReference>
<feature type="transmembrane region" description="Helical" evidence="1">
    <location>
        <begin position="167"/>
        <end position="187"/>
    </location>
</feature>
<feature type="transmembrane region" description="Helical" evidence="1">
    <location>
        <begin position="94"/>
        <end position="116"/>
    </location>
</feature>
<accession>A0A6J7SZF8</accession>
<evidence type="ECO:0000256" key="1">
    <source>
        <dbReference type="SAM" id="Phobius"/>
    </source>
</evidence>
<feature type="transmembrane region" description="Helical" evidence="1">
    <location>
        <begin position="20"/>
        <end position="41"/>
    </location>
</feature>
<dbReference type="EMBL" id="CAFBQF010000014">
    <property type="protein sequence ID" value="CAB5046685.1"/>
    <property type="molecule type" value="Genomic_DNA"/>
</dbReference>
<keyword evidence="1" id="KW-1133">Transmembrane helix</keyword>
<dbReference type="PIRSF" id="PIRSF016661">
    <property type="entry name" value="BioY"/>
    <property type="match status" value="1"/>
</dbReference>
<reference evidence="2" key="1">
    <citation type="submission" date="2020-05" db="EMBL/GenBank/DDBJ databases">
        <authorList>
            <person name="Chiriac C."/>
            <person name="Salcher M."/>
            <person name="Ghai R."/>
            <person name="Kavagutti S V."/>
        </authorList>
    </citation>
    <scope>NUCLEOTIDE SEQUENCE</scope>
</reference>
<dbReference type="PANTHER" id="PTHR34295:SF1">
    <property type="entry name" value="BIOTIN TRANSPORTER BIOY"/>
    <property type="match status" value="1"/>
</dbReference>
<organism evidence="2">
    <name type="scientific">freshwater metagenome</name>
    <dbReference type="NCBI Taxonomy" id="449393"/>
    <lineage>
        <taxon>unclassified sequences</taxon>
        <taxon>metagenomes</taxon>
        <taxon>ecological metagenomes</taxon>
    </lineage>
</organism>
<feature type="transmembrane region" description="Helical" evidence="1">
    <location>
        <begin position="128"/>
        <end position="147"/>
    </location>
</feature>
<dbReference type="InterPro" id="IPR003784">
    <property type="entry name" value="BioY"/>
</dbReference>
<feature type="transmembrane region" description="Helical" evidence="1">
    <location>
        <begin position="70"/>
        <end position="88"/>
    </location>
</feature>
<keyword evidence="1" id="KW-0812">Transmembrane</keyword>